<dbReference type="PANTHER" id="PTHR39420">
    <property type="match status" value="1"/>
</dbReference>
<dbReference type="NCBIfam" id="TIGR03883">
    <property type="entry name" value="DUF2342_F420"/>
    <property type="match status" value="1"/>
</dbReference>
<dbReference type="Gene3D" id="1.20.150.30">
    <property type="entry name" value="Zincin-like metallopeptidase, N-terminal domain"/>
    <property type="match status" value="1"/>
</dbReference>
<organism evidence="1 2">
    <name type="scientific">Candidatus Solincola sediminis</name>
    <dbReference type="NCBI Taxonomy" id="1797199"/>
    <lineage>
        <taxon>Bacteria</taxon>
        <taxon>Bacillati</taxon>
        <taxon>Actinomycetota</taxon>
        <taxon>Candidatus Geothermincolia</taxon>
        <taxon>Candidatus Geothermincolales</taxon>
        <taxon>Candidatus Geothermincolaceae</taxon>
        <taxon>Candidatus Solincola</taxon>
    </lineage>
</organism>
<name>A0A1F2WJ89_9ACTN</name>
<evidence type="ECO:0000313" key="1">
    <source>
        <dbReference type="EMBL" id="OFW56912.1"/>
    </source>
</evidence>
<proteinExistence type="predicted"/>
<dbReference type="InterPro" id="IPR018766">
    <property type="entry name" value="Zinicin_2"/>
</dbReference>
<dbReference type="EMBL" id="MELK01000040">
    <property type="protein sequence ID" value="OFW56912.1"/>
    <property type="molecule type" value="Genomic_DNA"/>
</dbReference>
<sequence>MESSQRENPWDRSLQGVSGMVERVARRIPLYRSLRQAFQGGSDLLDWSQAGEIAVLVAQSDPVDVQPPGPQVQAEFESMMERSEELVRRYSLLENREPVGPLLVFSRPDWIDTNLGSFQLIFEPLAESYEKALKRVEEQRRRPLGIGRKLTRGILTAQLGMVIGYLARNVLGQFDLGLPRLEDSGKLYVVYPNLIKAEEKMRLVPEDFRLWITLHEVTHAFEFAANPWLREYMKSLMARYFKSVSVRLEEMSLRLRPQELRDSRRLNEIINQGGLMSIVHSPEQREILSEIQAFMSLIEGYSNLIMDMVGKEIIPTFKEMSTAFRHRRDSKSGSERFVERMLGFDLKLQQYQVGELFCKEVVEKKGLDFLNLAWKREENLPSGDEIRNAFQWIERLEESEKDRLLRTRI</sequence>
<evidence type="ECO:0008006" key="3">
    <source>
        <dbReference type="Google" id="ProtNLM"/>
    </source>
</evidence>
<dbReference type="NCBIfam" id="TIGR03624">
    <property type="entry name" value="putative hydrolase"/>
    <property type="match status" value="1"/>
</dbReference>
<dbReference type="InterPro" id="IPR022454">
    <property type="entry name" value="CHP03883_F420-assoc"/>
</dbReference>
<dbReference type="PANTHER" id="PTHR39420:SF1">
    <property type="entry name" value="HYDROLASE"/>
    <property type="match status" value="1"/>
</dbReference>
<accession>A0A1F2WJ89</accession>
<dbReference type="STRING" id="1797197.A2Y75_07065"/>
<dbReference type="SUPFAM" id="SSF55486">
    <property type="entry name" value="Metalloproteases ('zincins'), catalytic domain"/>
    <property type="match status" value="1"/>
</dbReference>
<evidence type="ECO:0000313" key="2">
    <source>
        <dbReference type="Proteomes" id="UP000177876"/>
    </source>
</evidence>
<dbReference type="AlphaFoldDB" id="A0A1F2WJ89"/>
<dbReference type="Pfam" id="PF10103">
    <property type="entry name" value="Zincin_2"/>
    <property type="match status" value="1"/>
</dbReference>
<dbReference type="InterPro" id="IPR042271">
    <property type="entry name" value="Zinicin_2_N"/>
</dbReference>
<comment type="caution">
    <text evidence="1">The sequence shown here is derived from an EMBL/GenBank/DDBJ whole genome shotgun (WGS) entry which is preliminary data.</text>
</comment>
<reference evidence="1 2" key="1">
    <citation type="journal article" date="2016" name="Nat. Commun.">
        <title>Thousands of microbial genomes shed light on interconnected biogeochemical processes in an aquifer system.</title>
        <authorList>
            <person name="Anantharaman K."/>
            <person name="Brown C.T."/>
            <person name="Hug L.A."/>
            <person name="Sharon I."/>
            <person name="Castelle C.J."/>
            <person name="Probst A.J."/>
            <person name="Thomas B.C."/>
            <person name="Singh A."/>
            <person name="Wilkins M.J."/>
            <person name="Karaoz U."/>
            <person name="Brodie E.L."/>
            <person name="Williams K.H."/>
            <person name="Hubbard S.S."/>
            <person name="Banfield J.F."/>
        </authorList>
    </citation>
    <scope>NUCLEOTIDE SEQUENCE [LARGE SCALE GENOMIC DNA]</scope>
</reference>
<protein>
    <recommendedName>
        <fullName evidence="3">Zinc-dependent metalloprotease</fullName>
    </recommendedName>
</protein>
<gene>
    <name evidence="1" type="ORF">A2Y75_07065</name>
</gene>
<dbReference type="Proteomes" id="UP000177876">
    <property type="component" value="Unassembled WGS sequence"/>
</dbReference>